<sequence>MQTEMRTATKILGIGSIALLSLTACGDAEEDAPAEDQDMGETEEDTDGQNMDEDSGDDAEGEDMNGDEDAAEEDEAEEMDPTADLVGAACDDYAEEVPDGDGSVDGMAQDPVATAASNNPMLTTLTSAVSGELNPEVDLVDTLNGDEFTVLAPVDEAFEAVPEEDLEALGADADALTDVLTYHVIPGQMSPDEIEGEHETVNGTTVTISGEGEELMFDDAGLVCGGVQTDNATVYMIDGVLMPEAAEE</sequence>
<reference evidence="4" key="2">
    <citation type="submission" date="2020-09" db="EMBL/GenBank/DDBJ databases">
        <authorList>
            <person name="Sun Q."/>
            <person name="Zhou Y."/>
        </authorList>
    </citation>
    <scope>NUCLEOTIDE SEQUENCE</scope>
    <source>
        <strain evidence="4">CGMCC 1.15388</strain>
    </source>
</reference>
<proteinExistence type="predicted"/>
<gene>
    <name evidence="4" type="ORF">GCM10011401_26450</name>
</gene>
<dbReference type="SMART" id="SM00554">
    <property type="entry name" value="FAS1"/>
    <property type="match status" value="1"/>
</dbReference>
<organism evidence="4 5">
    <name type="scientific">Nesterenkonia cremea</name>
    <dbReference type="NCBI Taxonomy" id="1882340"/>
    <lineage>
        <taxon>Bacteria</taxon>
        <taxon>Bacillati</taxon>
        <taxon>Actinomycetota</taxon>
        <taxon>Actinomycetes</taxon>
        <taxon>Micrococcales</taxon>
        <taxon>Micrococcaceae</taxon>
        <taxon>Nesterenkonia</taxon>
    </lineage>
</organism>
<dbReference type="GO" id="GO:0031012">
    <property type="term" value="C:extracellular matrix"/>
    <property type="evidence" value="ECO:0007669"/>
    <property type="project" value="TreeGrafter"/>
</dbReference>
<dbReference type="GO" id="GO:0030198">
    <property type="term" value="P:extracellular matrix organization"/>
    <property type="evidence" value="ECO:0007669"/>
    <property type="project" value="TreeGrafter"/>
</dbReference>
<dbReference type="EMBL" id="BMIS01000017">
    <property type="protein sequence ID" value="GGE77890.1"/>
    <property type="molecule type" value="Genomic_DNA"/>
</dbReference>
<dbReference type="PANTHER" id="PTHR10900">
    <property type="entry name" value="PERIOSTIN-RELATED"/>
    <property type="match status" value="1"/>
</dbReference>
<dbReference type="Gene3D" id="2.30.180.10">
    <property type="entry name" value="FAS1 domain"/>
    <property type="match status" value="1"/>
</dbReference>
<dbReference type="Pfam" id="PF02469">
    <property type="entry name" value="Fasciclin"/>
    <property type="match status" value="1"/>
</dbReference>
<dbReference type="PROSITE" id="PS51257">
    <property type="entry name" value="PROKAR_LIPOPROTEIN"/>
    <property type="match status" value="1"/>
</dbReference>
<dbReference type="InterPro" id="IPR050904">
    <property type="entry name" value="Adhesion/Biosynth-related"/>
</dbReference>
<dbReference type="RefSeq" id="WP_229659037.1">
    <property type="nucleotide sequence ID" value="NZ_BMIS01000017.1"/>
</dbReference>
<reference evidence="4" key="1">
    <citation type="journal article" date="2014" name="Int. J. Syst. Evol. Microbiol.">
        <title>Complete genome sequence of Corynebacterium casei LMG S-19264T (=DSM 44701T), isolated from a smear-ripened cheese.</title>
        <authorList>
            <consortium name="US DOE Joint Genome Institute (JGI-PGF)"/>
            <person name="Walter F."/>
            <person name="Albersmeier A."/>
            <person name="Kalinowski J."/>
            <person name="Ruckert C."/>
        </authorList>
    </citation>
    <scope>NUCLEOTIDE SEQUENCE</scope>
    <source>
        <strain evidence="4">CGMCC 1.15388</strain>
    </source>
</reference>
<evidence type="ECO:0000313" key="4">
    <source>
        <dbReference type="EMBL" id="GGE77890.1"/>
    </source>
</evidence>
<evidence type="ECO:0000313" key="5">
    <source>
        <dbReference type="Proteomes" id="UP000633136"/>
    </source>
</evidence>
<name>A0A917AXE9_9MICC</name>
<keyword evidence="1" id="KW-0732">Signal</keyword>
<dbReference type="GO" id="GO:0007155">
    <property type="term" value="P:cell adhesion"/>
    <property type="evidence" value="ECO:0007669"/>
    <property type="project" value="TreeGrafter"/>
</dbReference>
<feature type="compositionally biased region" description="Acidic residues" evidence="2">
    <location>
        <begin position="27"/>
        <end position="80"/>
    </location>
</feature>
<feature type="domain" description="FAS1" evidence="3">
    <location>
        <begin position="109"/>
        <end position="241"/>
    </location>
</feature>
<dbReference type="PANTHER" id="PTHR10900:SF77">
    <property type="entry name" value="FI19380P1"/>
    <property type="match status" value="1"/>
</dbReference>
<dbReference type="InterPro" id="IPR036378">
    <property type="entry name" value="FAS1_dom_sf"/>
</dbReference>
<dbReference type="GO" id="GO:0050839">
    <property type="term" value="F:cell adhesion molecule binding"/>
    <property type="evidence" value="ECO:0007669"/>
    <property type="project" value="TreeGrafter"/>
</dbReference>
<evidence type="ECO:0000259" key="3">
    <source>
        <dbReference type="PROSITE" id="PS50213"/>
    </source>
</evidence>
<feature type="region of interest" description="Disordered" evidence="2">
    <location>
        <begin position="26"/>
        <end position="80"/>
    </location>
</feature>
<keyword evidence="5" id="KW-1185">Reference proteome</keyword>
<evidence type="ECO:0000256" key="2">
    <source>
        <dbReference type="SAM" id="MobiDB-lite"/>
    </source>
</evidence>
<accession>A0A917AXE9</accession>
<dbReference type="FunFam" id="2.30.180.10:FF:000019">
    <property type="entry name" value="Cell surface lipoprotein"/>
    <property type="match status" value="1"/>
</dbReference>
<dbReference type="InterPro" id="IPR000782">
    <property type="entry name" value="FAS1_domain"/>
</dbReference>
<dbReference type="Proteomes" id="UP000633136">
    <property type="component" value="Unassembled WGS sequence"/>
</dbReference>
<protein>
    <recommendedName>
        <fullName evidence="3">FAS1 domain-containing protein</fullName>
    </recommendedName>
</protein>
<dbReference type="AlphaFoldDB" id="A0A917AXE9"/>
<evidence type="ECO:0000256" key="1">
    <source>
        <dbReference type="ARBA" id="ARBA00022729"/>
    </source>
</evidence>
<dbReference type="SUPFAM" id="SSF82153">
    <property type="entry name" value="FAS1 domain"/>
    <property type="match status" value="1"/>
</dbReference>
<dbReference type="PROSITE" id="PS50213">
    <property type="entry name" value="FAS1"/>
    <property type="match status" value="1"/>
</dbReference>
<comment type="caution">
    <text evidence="4">The sequence shown here is derived from an EMBL/GenBank/DDBJ whole genome shotgun (WGS) entry which is preliminary data.</text>
</comment>
<dbReference type="GO" id="GO:0005615">
    <property type="term" value="C:extracellular space"/>
    <property type="evidence" value="ECO:0007669"/>
    <property type="project" value="TreeGrafter"/>
</dbReference>